<protein>
    <submittedName>
        <fullName evidence="1">Serine protease MucD/AlgY associated with sigma factor RpoE</fullName>
    </submittedName>
</protein>
<organism evidence="1">
    <name type="scientific">uncultured Campylobacterales bacterium</name>
    <dbReference type="NCBI Taxonomy" id="352960"/>
    <lineage>
        <taxon>Bacteria</taxon>
        <taxon>Pseudomonadati</taxon>
        <taxon>Campylobacterota</taxon>
        <taxon>Epsilonproteobacteria</taxon>
        <taxon>Campylobacterales</taxon>
        <taxon>environmental samples</taxon>
    </lineage>
</organism>
<evidence type="ECO:0000313" key="1">
    <source>
        <dbReference type="EMBL" id="CAA6800609.1"/>
    </source>
</evidence>
<keyword evidence="1" id="KW-0645">Protease</keyword>
<dbReference type="GO" id="GO:0006508">
    <property type="term" value="P:proteolysis"/>
    <property type="evidence" value="ECO:0007669"/>
    <property type="project" value="UniProtKB-KW"/>
</dbReference>
<dbReference type="PRINTS" id="PR00834">
    <property type="entry name" value="PROTEASES2C"/>
</dbReference>
<sequence>MTTHELLETYSDSIIQIITPTGTGTGFFLEEYDLIVTNSHVVDGNKEVVINTSKKKKVISKVVYDDPRHDLAFVKTTVKLSNKLPLKLAQKEVDNGDKVIALGHPYGLKYSATEGIVSRAKRMEENIEYIQIDAAINPGNSGGPSFNKDGQVVGVNTFIIRDSNNLGFALPVSYVKDALDGYLKVKKENIIRCPSCLAFNLEETIEKSYCPNCGKKIKVAKKREEGYTPSEPTVELIEDIITEIGKDIKISRMGYKRWEIEEGSAKINIAYYDNGVIESDTYLCRLPKDNLKEIYTYMLKENAKLDYLTFSIHDNKVLLSYIIINSSLTKEVGGVALKRLVEKADFYDDYMIDNFGAIKIEEE</sequence>
<dbReference type="EMBL" id="CACVAW010000003">
    <property type="protein sequence ID" value="CAA6800609.1"/>
    <property type="molecule type" value="Genomic_DNA"/>
</dbReference>
<dbReference type="Pfam" id="PF13365">
    <property type="entry name" value="Trypsin_2"/>
    <property type="match status" value="1"/>
</dbReference>
<dbReference type="SUPFAM" id="SSF50494">
    <property type="entry name" value="Trypsin-like serine proteases"/>
    <property type="match status" value="1"/>
</dbReference>
<keyword evidence="1" id="KW-0378">Hydrolase</keyword>
<dbReference type="InterPro" id="IPR001940">
    <property type="entry name" value="Peptidase_S1C"/>
</dbReference>
<reference evidence="1" key="1">
    <citation type="submission" date="2020-01" db="EMBL/GenBank/DDBJ databases">
        <authorList>
            <person name="Meier V. D."/>
            <person name="Meier V D."/>
        </authorList>
    </citation>
    <scope>NUCLEOTIDE SEQUENCE</scope>
    <source>
        <strain evidence="1">HLG_WM_MAG_12</strain>
    </source>
</reference>
<dbReference type="PANTHER" id="PTHR22939:SF129">
    <property type="entry name" value="SERINE PROTEASE HTRA2, MITOCHONDRIAL"/>
    <property type="match status" value="1"/>
</dbReference>
<dbReference type="Gene3D" id="3.30.1460.10">
    <property type="match status" value="1"/>
</dbReference>
<dbReference type="SUPFAM" id="SSF69635">
    <property type="entry name" value="Type III secretory system chaperone-like"/>
    <property type="match status" value="1"/>
</dbReference>
<dbReference type="Gene3D" id="2.40.10.120">
    <property type="match status" value="1"/>
</dbReference>
<name>A0A6S6SBI7_9BACT</name>
<gene>
    <name evidence="1" type="ORF">HELGO_WM29601</name>
</gene>
<dbReference type="InterPro" id="IPR009003">
    <property type="entry name" value="Peptidase_S1_PA"/>
</dbReference>
<dbReference type="AlphaFoldDB" id="A0A6S6SBI7"/>
<dbReference type="GO" id="GO:0004252">
    <property type="term" value="F:serine-type endopeptidase activity"/>
    <property type="evidence" value="ECO:0007669"/>
    <property type="project" value="InterPro"/>
</dbReference>
<dbReference type="PANTHER" id="PTHR22939">
    <property type="entry name" value="SERINE PROTEASE FAMILY S1C HTRA-RELATED"/>
    <property type="match status" value="1"/>
</dbReference>
<accession>A0A6S6SBI7</accession>
<proteinExistence type="predicted"/>